<dbReference type="Proteomes" id="UP000294830">
    <property type="component" value="Unassembled WGS sequence"/>
</dbReference>
<keyword evidence="14" id="KW-1208">Phospholipid metabolism</keyword>
<protein>
    <submittedName>
        <fullName evidence="18">Undecaprenol kinase/diacylglycerol kinase (ATP)</fullName>
    </submittedName>
</protein>
<dbReference type="GO" id="GO:0005886">
    <property type="term" value="C:plasma membrane"/>
    <property type="evidence" value="ECO:0007669"/>
    <property type="project" value="UniProtKB-SubCell"/>
</dbReference>
<evidence type="ECO:0000256" key="8">
    <source>
        <dbReference type="ARBA" id="ARBA00022777"/>
    </source>
</evidence>
<comment type="caution">
    <text evidence="18">The sequence shown here is derived from an EMBL/GenBank/DDBJ whole genome shotgun (WGS) entry which is preliminary data.</text>
</comment>
<evidence type="ECO:0000256" key="5">
    <source>
        <dbReference type="ARBA" id="ARBA00022679"/>
    </source>
</evidence>
<dbReference type="Gene3D" id="1.10.287.3610">
    <property type="match status" value="1"/>
</dbReference>
<evidence type="ECO:0000256" key="6">
    <source>
        <dbReference type="ARBA" id="ARBA00022692"/>
    </source>
</evidence>
<dbReference type="CDD" id="cd14265">
    <property type="entry name" value="UDPK_IM_like"/>
    <property type="match status" value="1"/>
</dbReference>
<evidence type="ECO:0000256" key="2">
    <source>
        <dbReference type="ARBA" id="ARBA00005967"/>
    </source>
</evidence>
<evidence type="ECO:0000256" key="13">
    <source>
        <dbReference type="ARBA" id="ARBA00023209"/>
    </source>
</evidence>
<accession>A0A4R2E3G4</accession>
<dbReference type="PANTHER" id="PTHR34299:SF1">
    <property type="entry name" value="DIACYLGLYCEROL KINASE"/>
    <property type="match status" value="1"/>
</dbReference>
<feature type="binding site" evidence="16">
    <location>
        <position position="31"/>
    </location>
    <ligand>
        <name>a divalent metal cation</name>
        <dbReference type="ChEBI" id="CHEBI:60240"/>
    </ligand>
</feature>
<evidence type="ECO:0000256" key="14">
    <source>
        <dbReference type="ARBA" id="ARBA00023264"/>
    </source>
</evidence>
<evidence type="ECO:0000313" key="19">
    <source>
        <dbReference type="Proteomes" id="UP000294830"/>
    </source>
</evidence>
<keyword evidence="16" id="KW-0460">Magnesium</keyword>
<keyword evidence="12 17" id="KW-0472">Membrane</keyword>
<keyword evidence="8 18" id="KW-0418">Kinase</keyword>
<evidence type="ECO:0000256" key="17">
    <source>
        <dbReference type="SAM" id="Phobius"/>
    </source>
</evidence>
<evidence type="ECO:0000256" key="9">
    <source>
        <dbReference type="ARBA" id="ARBA00022840"/>
    </source>
</evidence>
<comment type="similarity">
    <text evidence="2">Belongs to the bacterial diacylglycerol kinase family.</text>
</comment>
<dbReference type="OrthoDB" id="1493837at2"/>
<feature type="binding site" evidence="16">
    <location>
        <position position="79"/>
    </location>
    <ligand>
        <name>a divalent metal cation</name>
        <dbReference type="ChEBI" id="CHEBI:60240"/>
    </ligand>
</feature>
<dbReference type="PANTHER" id="PTHR34299">
    <property type="entry name" value="DIACYLGLYCEROL KINASE"/>
    <property type="match status" value="1"/>
</dbReference>
<evidence type="ECO:0000256" key="4">
    <source>
        <dbReference type="ARBA" id="ARBA00022516"/>
    </source>
</evidence>
<keyword evidence="6 17" id="KW-0812">Transmembrane</keyword>
<name>A0A4R2E3G4_9BACT</name>
<dbReference type="InterPro" id="IPR033717">
    <property type="entry name" value="UDPK"/>
</dbReference>
<dbReference type="GO" id="GO:0046872">
    <property type="term" value="F:metal ion binding"/>
    <property type="evidence" value="ECO:0007669"/>
    <property type="project" value="UniProtKB-KW"/>
</dbReference>
<feature type="transmembrane region" description="Helical" evidence="17">
    <location>
        <begin position="58"/>
        <end position="78"/>
    </location>
</feature>
<evidence type="ECO:0000256" key="15">
    <source>
        <dbReference type="PIRSR" id="PIRSR600829-3"/>
    </source>
</evidence>
<dbReference type="EMBL" id="SLWB01000020">
    <property type="protein sequence ID" value="TCN62121.1"/>
    <property type="molecule type" value="Genomic_DNA"/>
</dbReference>
<dbReference type="GO" id="GO:0016301">
    <property type="term" value="F:kinase activity"/>
    <property type="evidence" value="ECO:0007669"/>
    <property type="project" value="UniProtKB-KW"/>
</dbReference>
<evidence type="ECO:0000256" key="1">
    <source>
        <dbReference type="ARBA" id="ARBA00004651"/>
    </source>
</evidence>
<dbReference type="InterPro" id="IPR000829">
    <property type="entry name" value="DAGK"/>
</dbReference>
<keyword evidence="5" id="KW-0808">Transferase</keyword>
<dbReference type="InterPro" id="IPR036945">
    <property type="entry name" value="DAGK_sf"/>
</dbReference>
<feature type="binding site" evidence="15">
    <location>
        <position position="79"/>
    </location>
    <ligand>
        <name>ATP</name>
        <dbReference type="ChEBI" id="CHEBI:30616"/>
    </ligand>
</feature>
<dbReference type="AlphaFoldDB" id="A0A4R2E3G4"/>
<keyword evidence="10 17" id="KW-1133">Transmembrane helix</keyword>
<dbReference type="GO" id="GO:0008654">
    <property type="term" value="P:phospholipid biosynthetic process"/>
    <property type="evidence" value="ECO:0007669"/>
    <property type="project" value="UniProtKB-KW"/>
</dbReference>
<gene>
    <name evidence="18" type="ORF">CLV25_12034</name>
</gene>
<keyword evidence="19" id="KW-1185">Reference proteome</keyword>
<keyword evidence="13" id="KW-0594">Phospholipid biosynthesis</keyword>
<comment type="subcellular location">
    <subcellularLocation>
        <location evidence="1">Cell membrane</location>
        <topology evidence="1">Multi-pass membrane protein</topology>
    </subcellularLocation>
</comment>
<comment type="cofactor">
    <cofactor evidence="16">
        <name>Mg(2+)</name>
        <dbReference type="ChEBI" id="CHEBI:18420"/>
    </cofactor>
    <text evidence="16">Mn(2+), Zn(2+), Cd(2+) and Co(2+) support activity to lesser extents.</text>
</comment>
<reference evidence="18 19" key="1">
    <citation type="submission" date="2019-03" db="EMBL/GenBank/DDBJ databases">
        <title>Genomic Encyclopedia of Archaeal and Bacterial Type Strains, Phase II (KMG-II): from individual species to whole genera.</title>
        <authorList>
            <person name="Goeker M."/>
        </authorList>
    </citation>
    <scope>NUCLEOTIDE SEQUENCE [LARGE SCALE GENOMIC DNA]</scope>
    <source>
        <strain evidence="18 19">RL-C</strain>
    </source>
</reference>
<evidence type="ECO:0000256" key="3">
    <source>
        <dbReference type="ARBA" id="ARBA00022475"/>
    </source>
</evidence>
<organism evidence="18 19">
    <name type="scientific">Acetobacteroides hydrogenigenes</name>
    <dbReference type="NCBI Taxonomy" id="979970"/>
    <lineage>
        <taxon>Bacteria</taxon>
        <taxon>Pseudomonadati</taxon>
        <taxon>Bacteroidota</taxon>
        <taxon>Bacteroidia</taxon>
        <taxon>Bacteroidales</taxon>
        <taxon>Rikenellaceae</taxon>
        <taxon>Acetobacteroides</taxon>
    </lineage>
</organism>
<evidence type="ECO:0000313" key="18">
    <source>
        <dbReference type="EMBL" id="TCN62121.1"/>
    </source>
</evidence>
<keyword evidence="9 15" id="KW-0067">ATP-binding</keyword>
<sequence length="125" mass="13500">MNTSMKKLSVRSRYRTLKLGFEGVANLIEFEPNAWFDIAAAIVVVIAGIEFELTSVEWVFVVFAIGFVLSTVAASISIEFLASAPNMADAPFIDVAKSLGAASVLIANFTAFVVGLIVFTPKLFF</sequence>
<keyword evidence="7 15" id="KW-0547">Nucleotide-binding</keyword>
<feature type="transmembrane region" description="Helical" evidence="17">
    <location>
        <begin position="34"/>
        <end position="51"/>
    </location>
</feature>
<evidence type="ECO:0000256" key="12">
    <source>
        <dbReference type="ARBA" id="ARBA00023136"/>
    </source>
</evidence>
<evidence type="ECO:0000256" key="11">
    <source>
        <dbReference type="ARBA" id="ARBA00023098"/>
    </source>
</evidence>
<feature type="binding site" evidence="15">
    <location>
        <position position="31"/>
    </location>
    <ligand>
        <name>ATP</name>
        <dbReference type="ChEBI" id="CHEBI:30616"/>
    </ligand>
</feature>
<keyword evidence="11" id="KW-0443">Lipid metabolism</keyword>
<proteinExistence type="inferred from homology"/>
<keyword evidence="16" id="KW-0479">Metal-binding</keyword>
<feature type="transmembrane region" description="Helical" evidence="17">
    <location>
        <begin position="98"/>
        <end position="119"/>
    </location>
</feature>
<evidence type="ECO:0000256" key="16">
    <source>
        <dbReference type="PIRSR" id="PIRSR600829-4"/>
    </source>
</evidence>
<dbReference type="GO" id="GO:0005524">
    <property type="term" value="F:ATP binding"/>
    <property type="evidence" value="ECO:0007669"/>
    <property type="project" value="UniProtKB-KW"/>
</dbReference>
<keyword evidence="4" id="KW-0444">Lipid biosynthesis</keyword>
<evidence type="ECO:0000256" key="7">
    <source>
        <dbReference type="ARBA" id="ARBA00022741"/>
    </source>
</evidence>
<dbReference type="Pfam" id="PF01219">
    <property type="entry name" value="DAGK_prokar"/>
    <property type="match status" value="1"/>
</dbReference>
<keyword evidence="3" id="KW-1003">Cell membrane</keyword>
<evidence type="ECO:0000256" key="10">
    <source>
        <dbReference type="ARBA" id="ARBA00022989"/>
    </source>
</evidence>